<gene>
    <name evidence="1" type="ORF">LCGC14_1299840</name>
</gene>
<organism evidence="1">
    <name type="scientific">marine sediment metagenome</name>
    <dbReference type="NCBI Taxonomy" id="412755"/>
    <lineage>
        <taxon>unclassified sequences</taxon>
        <taxon>metagenomes</taxon>
        <taxon>ecological metagenomes</taxon>
    </lineage>
</organism>
<comment type="caution">
    <text evidence="1">The sequence shown here is derived from an EMBL/GenBank/DDBJ whole genome shotgun (WGS) entry which is preliminary data.</text>
</comment>
<dbReference type="EMBL" id="LAZR01007576">
    <property type="protein sequence ID" value="KKM84373.1"/>
    <property type="molecule type" value="Genomic_DNA"/>
</dbReference>
<dbReference type="AlphaFoldDB" id="A0A0F9KRK0"/>
<protein>
    <submittedName>
        <fullName evidence="1">Uncharacterized protein</fullName>
    </submittedName>
</protein>
<name>A0A0F9KRK0_9ZZZZ</name>
<sequence length="177" mass="19970">MPEASCPCGLNPSQQGLLDVLLAGNPRRAPSWTRTRYEFIVEYGWWYEPAPRPKGIRLGRKRQCFKNAFNLALDNASLTYCEGFVRDPSGSLLILHAWVTDGHGRAIDNTLREPPSAYAGVPFRTDFLNDYHLRNRAVICLLDDHLHDWPMLGELGDRPEEWLEPKGQGAARLLIGG</sequence>
<accession>A0A0F9KRK0</accession>
<reference evidence="1" key="1">
    <citation type="journal article" date="2015" name="Nature">
        <title>Complex archaea that bridge the gap between prokaryotes and eukaryotes.</title>
        <authorList>
            <person name="Spang A."/>
            <person name="Saw J.H."/>
            <person name="Jorgensen S.L."/>
            <person name="Zaremba-Niedzwiedzka K."/>
            <person name="Martijn J."/>
            <person name="Lind A.E."/>
            <person name="van Eijk R."/>
            <person name="Schleper C."/>
            <person name="Guy L."/>
            <person name="Ettema T.J."/>
        </authorList>
    </citation>
    <scope>NUCLEOTIDE SEQUENCE</scope>
</reference>
<evidence type="ECO:0000313" key="1">
    <source>
        <dbReference type="EMBL" id="KKM84373.1"/>
    </source>
</evidence>
<proteinExistence type="predicted"/>